<accession>A0A915HJA1</accession>
<evidence type="ECO:0000313" key="1">
    <source>
        <dbReference type="Proteomes" id="UP000887565"/>
    </source>
</evidence>
<keyword evidence="1" id="KW-1185">Reference proteome</keyword>
<dbReference type="AlphaFoldDB" id="A0A915HJA1"/>
<dbReference type="WBParaSite" id="nRc.2.0.1.t02068-RA">
    <property type="protein sequence ID" value="nRc.2.0.1.t02068-RA"/>
    <property type="gene ID" value="nRc.2.0.1.g02068"/>
</dbReference>
<proteinExistence type="predicted"/>
<sequence length="82" mass="9368">MGIVGSGPKPLLRLSDRLRASTFDPYIVRSARRVAVGRDIDAKFQLYDVDCGYKIREKKIHYAKTSTKSFCNEAPRLGREMF</sequence>
<evidence type="ECO:0000313" key="2">
    <source>
        <dbReference type="WBParaSite" id="nRc.2.0.1.t02068-RA"/>
    </source>
</evidence>
<reference evidence="2" key="1">
    <citation type="submission" date="2022-11" db="UniProtKB">
        <authorList>
            <consortium name="WormBaseParasite"/>
        </authorList>
    </citation>
    <scope>IDENTIFICATION</scope>
</reference>
<protein>
    <submittedName>
        <fullName evidence="2">Uncharacterized protein</fullName>
    </submittedName>
</protein>
<dbReference type="Proteomes" id="UP000887565">
    <property type="component" value="Unplaced"/>
</dbReference>
<organism evidence="1 2">
    <name type="scientific">Romanomermis culicivorax</name>
    <name type="common">Nematode worm</name>
    <dbReference type="NCBI Taxonomy" id="13658"/>
    <lineage>
        <taxon>Eukaryota</taxon>
        <taxon>Metazoa</taxon>
        <taxon>Ecdysozoa</taxon>
        <taxon>Nematoda</taxon>
        <taxon>Enoplea</taxon>
        <taxon>Dorylaimia</taxon>
        <taxon>Mermithida</taxon>
        <taxon>Mermithoidea</taxon>
        <taxon>Mermithidae</taxon>
        <taxon>Romanomermis</taxon>
    </lineage>
</organism>
<name>A0A915HJA1_ROMCU</name>